<evidence type="ECO:0000313" key="1">
    <source>
        <dbReference type="EMBL" id="SNR66390.1"/>
    </source>
</evidence>
<dbReference type="EMBL" id="FZNX01000004">
    <property type="protein sequence ID" value="SNR66390.1"/>
    <property type="molecule type" value="Genomic_DNA"/>
</dbReference>
<name>A0A238Y5U7_9FLAO</name>
<dbReference type="Proteomes" id="UP000198412">
    <property type="component" value="Unassembled WGS sequence"/>
</dbReference>
<protein>
    <submittedName>
        <fullName evidence="1">Uncharacterized protein</fullName>
    </submittedName>
</protein>
<sequence>MFGLFKLQALFTPKLNCKHFCHIQLVEISLLKENKLRQAEYDLNI</sequence>
<reference evidence="2" key="1">
    <citation type="submission" date="2017-06" db="EMBL/GenBank/DDBJ databases">
        <authorList>
            <person name="Varghese N."/>
            <person name="Submissions S."/>
        </authorList>
    </citation>
    <scope>NUCLEOTIDE SEQUENCE [LARGE SCALE GENOMIC DNA]</scope>
    <source>
        <strain evidence="2">DSM 27993</strain>
    </source>
</reference>
<evidence type="ECO:0000313" key="2">
    <source>
        <dbReference type="Proteomes" id="UP000198412"/>
    </source>
</evidence>
<proteinExistence type="predicted"/>
<accession>A0A238Y5U7</accession>
<gene>
    <name evidence="1" type="ORF">SAMN04488111_2302</name>
</gene>
<keyword evidence="2" id="KW-1185">Reference proteome</keyword>
<dbReference type="AlphaFoldDB" id="A0A238Y5U7"/>
<organism evidence="1 2">
    <name type="scientific">Lutibacter flavus</name>
    <dbReference type="NCBI Taxonomy" id="691689"/>
    <lineage>
        <taxon>Bacteria</taxon>
        <taxon>Pseudomonadati</taxon>
        <taxon>Bacteroidota</taxon>
        <taxon>Flavobacteriia</taxon>
        <taxon>Flavobacteriales</taxon>
        <taxon>Flavobacteriaceae</taxon>
        <taxon>Lutibacter</taxon>
    </lineage>
</organism>